<evidence type="ECO:0000256" key="3">
    <source>
        <dbReference type="ARBA" id="ARBA00022741"/>
    </source>
</evidence>
<dbReference type="Pfam" id="PF00005">
    <property type="entry name" value="ABC_tran"/>
    <property type="match status" value="1"/>
</dbReference>
<evidence type="ECO:0000256" key="4">
    <source>
        <dbReference type="ARBA" id="ARBA00022840"/>
    </source>
</evidence>
<evidence type="ECO:0000259" key="5">
    <source>
        <dbReference type="PROSITE" id="PS50893"/>
    </source>
</evidence>
<comment type="similarity">
    <text evidence="1">Belongs to the ABC transporter superfamily.</text>
</comment>
<evidence type="ECO:0000256" key="2">
    <source>
        <dbReference type="ARBA" id="ARBA00022448"/>
    </source>
</evidence>
<proteinExistence type="inferred from homology"/>
<protein>
    <submittedName>
        <fullName evidence="6">ATP-binding cassette domain-containing protein</fullName>
    </submittedName>
</protein>
<dbReference type="EMBL" id="WUUL01000002">
    <property type="protein sequence ID" value="MXQ52792.1"/>
    <property type="molecule type" value="Genomic_DNA"/>
</dbReference>
<keyword evidence="4 6" id="KW-0067">ATP-binding</keyword>
<dbReference type="GO" id="GO:0005524">
    <property type="term" value="F:ATP binding"/>
    <property type="evidence" value="ECO:0007669"/>
    <property type="project" value="UniProtKB-KW"/>
</dbReference>
<dbReference type="GO" id="GO:0016887">
    <property type="term" value="F:ATP hydrolysis activity"/>
    <property type="evidence" value="ECO:0007669"/>
    <property type="project" value="InterPro"/>
</dbReference>
<dbReference type="PROSITE" id="PS50893">
    <property type="entry name" value="ABC_TRANSPORTER_2"/>
    <property type="match status" value="1"/>
</dbReference>
<dbReference type="InterPro" id="IPR003439">
    <property type="entry name" value="ABC_transporter-like_ATP-bd"/>
</dbReference>
<evidence type="ECO:0000313" key="7">
    <source>
        <dbReference type="Proteomes" id="UP000430692"/>
    </source>
</evidence>
<dbReference type="AlphaFoldDB" id="A0A6I4VXM3"/>
<keyword evidence="3" id="KW-0547">Nucleotide-binding</keyword>
<sequence>MTKIIQMRQVSKVTNGHEIISDLNMNVNQGEIYGFLGPNGAGKTTTMRMIANLIQPTSGKIELFGQLLTPTSYDIRKRIGSLIEYPILYENLTALANLEIHCEYMGFHDKKAIRDALELTGLTDTKGKLVKHFSIGMKQRLGLARAICTKPELLILDEPVNGLDPIGIQEQRELFRMLNREYGITLFISSHILQEIEYLADTIGVIQNGKLIKEVSMTQVRSQPSDYIEVVVTNSKKAVFVLENKMMITNFKVMDGRTIRIYQSDVTPVDVSRTLIENDIGLEALIKKELSLEEFFLETIHRGDTHA</sequence>
<name>A0A6I4VXM3_9BACL</name>
<feature type="domain" description="ABC transporter" evidence="5">
    <location>
        <begin position="5"/>
        <end position="233"/>
    </location>
</feature>
<gene>
    <name evidence="6" type="ORF">GSM42_03410</name>
</gene>
<keyword evidence="2" id="KW-0813">Transport</keyword>
<accession>A0A6I4VXM3</accession>
<dbReference type="SUPFAM" id="SSF52540">
    <property type="entry name" value="P-loop containing nucleoside triphosphate hydrolases"/>
    <property type="match status" value="1"/>
</dbReference>
<reference evidence="6 7" key="1">
    <citation type="submission" date="2019-12" db="EMBL/GenBank/DDBJ databases">
        <title>Whole-genome analyses of novel actinobacteria.</title>
        <authorList>
            <person name="Sahin N."/>
            <person name="Saygin H."/>
        </authorList>
    </citation>
    <scope>NUCLEOTIDE SEQUENCE [LARGE SCALE GENOMIC DNA]</scope>
    <source>
        <strain evidence="6 7">KC615</strain>
    </source>
</reference>
<dbReference type="InterPro" id="IPR027417">
    <property type="entry name" value="P-loop_NTPase"/>
</dbReference>
<dbReference type="PANTHER" id="PTHR43335:SF8">
    <property type="entry name" value="ABC TRANSPORTER, ATP-BINDING PROTEIN"/>
    <property type="match status" value="1"/>
</dbReference>
<evidence type="ECO:0000313" key="6">
    <source>
        <dbReference type="EMBL" id="MXQ52792.1"/>
    </source>
</evidence>
<dbReference type="SMART" id="SM00382">
    <property type="entry name" value="AAA"/>
    <property type="match status" value="1"/>
</dbReference>
<dbReference type="InterPro" id="IPR003593">
    <property type="entry name" value="AAA+_ATPase"/>
</dbReference>
<dbReference type="PANTHER" id="PTHR43335">
    <property type="entry name" value="ABC TRANSPORTER, ATP-BINDING PROTEIN"/>
    <property type="match status" value="1"/>
</dbReference>
<dbReference type="RefSeq" id="WP_160800040.1">
    <property type="nucleotide sequence ID" value="NZ_WUUL01000002.1"/>
</dbReference>
<dbReference type="Gene3D" id="3.40.50.300">
    <property type="entry name" value="P-loop containing nucleotide triphosphate hydrolases"/>
    <property type="match status" value="1"/>
</dbReference>
<comment type="caution">
    <text evidence="6">The sequence shown here is derived from an EMBL/GenBank/DDBJ whole genome shotgun (WGS) entry which is preliminary data.</text>
</comment>
<dbReference type="Proteomes" id="UP000430692">
    <property type="component" value="Unassembled WGS sequence"/>
</dbReference>
<organism evidence="6 7">
    <name type="scientific">Shimazuella alba</name>
    <dbReference type="NCBI Taxonomy" id="2690964"/>
    <lineage>
        <taxon>Bacteria</taxon>
        <taxon>Bacillati</taxon>
        <taxon>Bacillota</taxon>
        <taxon>Bacilli</taxon>
        <taxon>Bacillales</taxon>
        <taxon>Thermoactinomycetaceae</taxon>
        <taxon>Shimazuella</taxon>
    </lineage>
</organism>
<evidence type="ECO:0000256" key="1">
    <source>
        <dbReference type="ARBA" id="ARBA00005417"/>
    </source>
</evidence>
<keyword evidence="7" id="KW-1185">Reference proteome</keyword>